<dbReference type="EMBL" id="CM056811">
    <property type="protein sequence ID" value="KAJ8638107.1"/>
    <property type="molecule type" value="Genomic_DNA"/>
</dbReference>
<sequence>MLRSSSLHRSIHSCSDPYLSTVRSRAVKLDVSAFVSTVTPLVWSGLAPPDSLKRGIRSPFNQVGGGGNGKEG</sequence>
<organism evidence="1 2">
    <name type="scientific">Persea americana</name>
    <name type="common">Avocado</name>
    <dbReference type="NCBI Taxonomy" id="3435"/>
    <lineage>
        <taxon>Eukaryota</taxon>
        <taxon>Viridiplantae</taxon>
        <taxon>Streptophyta</taxon>
        <taxon>Embryophyta</taxon>
        <taxon>Tracheophyta</taxon>
        <taxon>Spermatophyta</taxon>
        <taxon>Magnoliopsida</taxon>
        <taxon>Magnoliidae</taxon>
        <taxon>Laurales</taxon>
        <taxon>Lauraceae</taxon>
        <taxon>Persea</taxon>
    </lineage>
</organism>
<name>A0ACC2LXG6_PERAE</name>
<proteinExistence type="predicted"/>
<dbReference type="Proteomes" id="UP001234297">
    <property type="component" value="Chromosome 3"/>
</dbReference>
<evidence type="ECO:0000313" key="1">
    <source>
        <dbReference type="EMBL" id="KAJ8638107.1"/>
    </source>
</evidence>
<protein>
    <submittedName>
        <fullName evidence="1">Uncharacterized protein</fullName>
    </submittedName>
</protein>
<reference evidence="1 2" key="1">
    <citation type="journal article" date="2022" name="Hortic Res">
        <title>A haplotype resolved chromosomal level avocado genome allows analysis of novel avocado genes.</title>
        <authorList>
            <person name="Nath O."/>
            <person name="Fletcher S.J."/>
            <person name="Hayward A."/>
            <person name="Shaw L.M."/>
            <person name="Masouleh A.K."/>
            <person name="Furtado A."/>
            <person name="Henry R.J."/>
            <person name="Mitter N."/>
        </authorList>
    </citation>
    <scope>NUCLEOTIDE SEQUENCE [LARGE SCALE GENOMIC DNA]</scope>
    <source>
        <strain evidence="2">cv. Hass</strain>
    </source>
</reference>
<gene>
    <name evidence="1" type="ORF">MRB53_012374</name>
</gene>
<accession>A0ACC2LXG6</accession>
<comment type="caution">
    <text evidence="1">The sequence shown here is derived from an EMBL/GenBank/DDBJ whole genome shotgun (WGS) entry which is preliminary data.</text>
</comment>
<keyword evidence="2" id="KW-1185">Reference proteome</keyword>
<evidence type="ECO:0000313" key="2">
    <source>
        <dbReference type="Proteomes" id="UP001234297"/>
    </source>
</evidence>